<evidence type="ECO:0000313" key="2">
    <source>
        <dbReference type="Proteomes" id="UP000724584"/>
    </source>
</evidence>
<name>A0ACB7PGW8_9PEZI</name>
<reference evidence="1 2" key="1">
    <citation type="journal article" date="2021" name="Nat. Commun.">
        <title>Genetic determinants of endophytism in the Arabidopsis root mycobiome.</title>
        <authorList>
            <person name="Mesny F."/>
            <person name="Miyauchi S."/>
            <person name="Thiergart T."/>
            <person name="Pickel B."/>
            <person name="Atanasova L."/>
            <person name="Karlsson M."/>
            <person name="Huettel B."/>
            <person name="Barry K.W."/>
            <person name="Haridas S."/>
            <person name="Chen C."/>
            <person name="Bauer D."/>
            <person name="Andreopoulos W."/>
            <person name="Pangilinan J."/>
            <person name="LaButti K."/>
            <person name="Riley R."/>
            <person name="Lipzen A."/>
            <person name="Clum A."/>
            <person name="Drula E."/>
            <person name="Henrissat B."/>
            <person name="Kohler A."/>
            <person name="Grigoriev I.V."/>
            <person name="Martin F.M."/>
            <person name="Hacquard S."/>
        </authorList>
    </citation>
    <scope>NUCLEOTIDE SEQUENCE [LARGE SCALE GENOMIC DNA]</scope>
    <source>
        <strain evidence="1 2">MPI-SDFR-AT-0079</strain>
    </source>
</reference>
<dbReference type="Proteomes" id="UP000724584">
    <property type="component" value="Unassembled WGS sequence"/>
</dbReference>
<proteinExistence type="predicted"/>
<sequence length="803" mass="85645">MTSTQIPVVITYHRPGTYPPLYLAGTFSNPPWQPYEMDHTVREDGEYDFKKEVHGEPGSKIQYKFRIGSGDWWVLNDDGPTVTDGSGNTNHVLEVKADQEMSHSQDTDRQGPQDTQGADSDGGSGRPLSYAKVASKHLQSSSGQTPTDRSATGTPITAKVAAEVADSAELLHEEVPDREKDQAGVDKQTGRRMSEEVETAAEVADSAQALDDRQGTVVILEPPPGEGNPFSIQPSGAESPGDEDGYIADKLPLFSHECVGMYESDGELGENEGGEEDLRTTHVESFGPQMDPTKVDLNDPTLERFPSSRDDIMDAVRKLESGLPVDPVSFEGGNYRSPVLNPSRRGTEDITGDFLLASPQTSSPQTQRPPGKASRGSISSVNPAASLHSISEGDEPGEELSAEDESISRSAVVFSNPLKAKPKHLKIPTSDEDEGVALREGVSPRTVKPPRPAFMTSEASTHSPPSPTAARKEEPPRDETDNSAHAEKKPHNGKERSLEEAKLHPAPPGDLGGTHPGSSQTDVPKPGEDKTEHSKSLSYAGAAFPLPTKLSGSDKTGDTKGASSQTPHNRRPSYAKIAASQPPRAEPPPEKKKTITLRPLATEDRPVSKPSPSQSAPPQPANSSDSKAPAPGTGARGPSYAEVTASEPSSTDSKAKAKATTSPTSESSTSASTATTARDTDTGQDSTEPTDLPRRGNARGEQPAATTGDATTTTARDTDTGTGRDPTEPADLRRRGGARGEESAATTGDATVPAEQFRREGGWMRAVFRLVFVDFFGGLVRRVLRMFRIGWVLAVLGGRRRDR</sequence>
<organism evidence="1 2">
    <name type="scientific">Chaetomium tenue</name>
    <dbReference type="NCBI Taxonomy" id="1854479"/>
    <lineage>
        <taxon>Eukaryota</taxon>
        <taxon>Fungi</taxon>
        <taxon>Dikarya</taxon>
        <taxon>Ascomycota</taxon>
        <taxon>Pezizomycotina</taxon>
        <taxon>Sordariomycetes</taxon>
        <taxon>Sordariomycetidae</taxon>
        <taxon>Sordariales</taxon>
        <taxon>Chaetomiaceae</taxon>
        <taxon>Chaetomium</taxon>
    </lineage>
</organism>
<evidence type="ECO:0000313" key="1">
    <source>
        <dbReference type="EMBL" id="KAH6636593.1"/>
    </source>
</evidence>
<comment type="caution">
    <text evidence="1">The sequence shown here is derived from an EMBL/GenBank/DDBJ whole genome shotgun (WGS) entry which is preliminary data.</text>
</comment>
<gene>
    <name evidence="1" type="ORF">F5144DRAFT_568005</name>
</gene>
<dbReference type="EMBL" id="JAGIZQ010000003">
    <property type="protein sequence ID" value="KAH6636593.1"/>
    <property type="molecule type" value="Genomic_DNA"/>
</dbReference>
<accession>A0ACB7PGW8</accession>
<keyword evidence="2" id="KW-1185">Reference proteome</keyword>
<protein>
    <submittedName>
        <fullName evidence="1">Uncharacterized protein</fullName>
    </submittedName>
</protein>